<comment type="caution">
    <text evidence="6">The sequence shown here is derived from an EMBL/GenBank/DDBJ whole genome shotgun (WGS) entry which is preliminary data.</text>
</comment>
<organism evidence="6 7">
    <name type="scientific">Streptomyces incanus</name>
    <dbReference type="NCBI Taxonomy" id="887453"/>
    <lineage>
        <taxon>Bacteria</taxon>
        <taxon>Bacillati</taxon>
        <taxon>Actinomycetota</taxon>
        <taxon>Actinomycetes</taxon>
        <taxon>Kitasatosporales</taxon>
        <taxon>Streptomycetaceae</taxon>
        <taxon>Streptomyces</taxon>
    </lineage>
</organism>
<keyword evidence="2 4" id="KW-0238">DNA-binding</keyword>
<dbReference type="SUPFAM" id="SSF46689">
    <property type="entry name" value="Homeodomain-like"/>
    <property type="match status" value="1"/>
</dbReference>
<feature type="domain" description="HTH tetR-type" evidence="5">
    <location>
        <begin position="41"/>
        <end position="101"/>
    </location>
</feature>
<evidence type="ECO:0000256" key="1">
    <source>
        <dbReference type="ARBA" id="ARBA00023015"/>
    </source>
</evidence>
<dbReference type="InterPro" id="IPR004111">
    <property type="entry name" value="Repressor_TetR_C"/>
</dbReference>
<dbReference type="EMBL" id="JBHSPC010000012">
    <property type="protein sequence ID" value="MFC5669269.1"/>
    <property type="molecule type" value="Genomic_DNA"/>
</dbReference>
<dbReference type="Gene3D" id="1.10.357.10">
    <property type="entry name" value="Tetracycline Repressor, domain 2"/>
    <property type="match status" value="1"/>
</dbReference>
<dbReference type="PANTHER" id="PTHR30055">
    <property type="entry name" value="HTH-TYPE TRANSCRIPTIONAL REGULATOR RUTR"/>
    <property type="match status" value="1"/>
</dbReference>
<name>A0ABW0XJL6_9ACTN</name>
<dbReference type="PROSITE" id="PS50977">
    <property type="entry name" value="HTH_TETR_2"/>
    <property type="match status" value="1"/>
</dbReference>
<dbReference type="RefSeq" id="WP_381205302.1">
    <property type="nucleotide sequence ID" value="NZ_JBHSPC010000012.1"/>
</dbReference>
<evidence type="ECO:0000259" key="5">
    <source>
        <dbReference type="PROSITE" id="PS50977"/>
    </source>
</evidence>
<accession>A0ABW0XJL6</accession>
<dbReference type="Pfam" id="PF00440">
    <property type="entry name" value="TetR_N"/>
    <property type="match status" value="1"/>
</dbReference>
<evidence type="ECO:0000256" key="2">
    <source>
        <dbReference type="ARBA" id="ARBA00023125"/>
    </source>
</evidence>
<keyword evidence="7" id="KW-1185">Reference proteome</keyword>
<dbReference type="Pfam" id="PF02909">
    <property type="entry name" value="TetR_C_1"/>
    <property type="match status" value="1"/>
</dbReference>
<evidence type="ECO:0000313" key="6">
    <source>
        <dbReference type="EMBL" id="MFC5669269.1"/>
    </source>
</evidence>
<gene>
    <name evidence="6" type="ORF">ACFP2V_03780</name>
</gene>
<dbReference type="PANTHER" id="PTHR30055:SF151">
    <property type="entry name" value="TRANSCRIPTIONAL REGULATORY PROTEIN"/>
    <property type="match status" value="1"/>
</dbReference>
<feature type="DNA-binding region" description="H-T-H motif" evidence="4">
    <location>
        <begin position="64"/>
        <end position="83"/>
    </location>
</feature>
<evidence type="ECO:0000313" key="7">
    <source>
        <dbReference type="Proteomes" id="UP001596183"/>
    </source>
</evidence>
<dbReference type="Proteomes" id="UP001596183">
    <property type="component" value="Unassembled WGS sequence"/>
</dbReference>
<keyword evidence="1" id="KW-0805">Transcription regulation</keyword>
<evidence type="ECO:0000256" key="3">
    <source>
        <dbReference type="ARBA" id="ARBA00023163"/>
    </source>
</evidence>
<dbReference type="InterPro" id="IPR050109">
    <property type="entry name" value="HTH-type_TetR-like_transc_reg"/>
</dbReference>
<dbReference type="InterPro" id="IPR001647">
    <property type="entry name" value="HTH_TetR"/>
</dbReference>
<reference evidence="7" key="1">
    <citation type="journal article" date="2019" name="Int. J. Syst. Evol. Microbiol.">
        <title>The Global Catalogue of Microorganisms (GCM) 10K type strain sequencing project: providing services to taxonomists for standard genome sequencing and annotation.</title>
        <authorList>
            <consortium name="The Broad Institute Genomics Platform"/>
            <consortium name="The Broad Institute Genome Sequencing Center for Infectious Disease"/>
            <person name="Wu L."/>
            <person name="Ma J."/>
        </authorList>
    </citation>
    <scope>NUCLEOTIDE SEQUENCE [LARGE SCALE GENOMIC DNA]</scope>
    <source>
        <strain evidence="7">JCM 13852</strain>
    </source>
</reference>
<evidence type="ECO:0000256" key="4">
    <source>
        <dbReference type="PROSITE-ProRule" id="PRU00335"/>
    </source>
</evidence>
<sequence>MAVGTTRETYVADTESGTGLPASLEVAWGLRERPAKGPRPGLSLDRIVDTAVRIAAAEGLGAVSMGRVAKELGVSTMSLYRYVGAKDELYVLMQEAAVGAPPEAPPAGTGWRECLAWWARAQRAVFRQNLWLLRIPTSGPPIGPNSLAWMEAALAGLDGTGLREEEKLSVLMLVGGYVRNESVLMSDLEAGMRASGVGPDESLRRYAAALGALTDAERHPAIARLLASGVLEYGDEADTEFDFGLDRVLDGIEVLVESRR</sequence>
<keyword evidence="3" id="KW-0804">Transcription</keyword>
<proteinExistence type="predicted"/>
<dbReference type="InterPro" id="IPR009057">
    <property type="entry name" value="Homeodomain-like_sf"/>
</dbReference>
<dbReference type="SUPFAM" id="SSF48498">
    <property type="entry name" value="Tetracyclin repressor-like, C-terminal domain"/>
    <property type="match status" value="1"/>
</dbReference>
<protein>
    <submittedName>
        <fullName evidence="6">TetR/AcrR family transcriptional regulator</fullName>
    </submittedName>
</protein>
<dbReference type="Gene3D" id="1.10.10.60">
    <property type="entry name" value="Homeodomain-like"/>
    <property type="match status" value="1"/>
</dbReference>
<dbReference type="InterPro" id="IPR036271">
    <property type="entry name" value="Tet_transcr_reg_TetR-rel_C_sf"/>
</dbReference>